<dbReference type="PANTHER" id="PTHR43244">
    <property type="match status" value="1"/>
</dbReference>
<dbReference type="GO" id="GO:0016705">
    <property type="term" value="F:oxidoreductase activity, acting on paired donors, with incorporation or reduction of molecular oxygen"/>
    <property type="evidence" value="ECO:0007669"/>
    <property type="project" value="InterPro"/>
</dbReference>
<accession>A0A318M2G0</accession>
<feature type="domain" description="Luciferase-like" evidence="2">
    <location>
        <begin position="13"/>
        <end position="303"/>
    </location>
</feature>
<dbReference type="EMBL" id="MASU01000005">
    <property type="protein sequence ID" value="PXY36745.1"/>
    <property type="molecule type" value="Genomic_DNA"/>
</dbReference>
<dbReference type="Proteomes" id="UP000247892">
    <property type="component" value="Unassembled WGS sequence"/>
</dbReference>
<evidence type="ECO:0000313" key="3">
    <source>
        <dbReference type="EMBL" id="PXY36745.1"/>
    </source>
</evidence>
<dbReference type="RefSeq" id="WP_110336920.1">
    <property type="nucleotide sequence ID" value="NZ_JBHVKT010000003.1"/>
</dbReference>
<dbReference type="InterPro" id="IPR050564">
    <property type="entry name" value="F420-G6PD/mer"/>
</dbReference>
<evidence type="ECO:0000313" key="4">
    <source>
        <dbReference type="Proteomes" id="UP000247892"/>
    </source>
</evidence>
<dbReference type="PANTHER" id="PTHR43244:SF1">
    <property type="entry name" value="5,10-METHYLENETETRAHYDROMETHANOPTERIN REDUCTASE"/>
    <property type="match status" value="1"/>
</dbReference>
<dbReference type="AlphaFoldDB" id="A0A318M2G0"/>
<evidence type="ECO:0000259" key="2">
    <source>
        <dbReference type="Pfam" id="PF00296"/>
    </source>
</evidence>
<organism evidence="3 4">
    <name type="scientific">Prauserella flavalba</name>
    <dbReference type="NCBI Taxonomy" id="1477506"/>
    <lineage>
        <taxon>Bacteria</taxon>
        <taxon>Bacillati</taxon>
        <taxon>Actinomycetota</taxon>
        <taxon>Actinomycetes</taxon>
        <taxon>Pseudonocardiales</taxon>
        <taxon>Pseudonocardiaceae</taxon>
        <taxon>Prauserella</taxon>
    </lineage>
</organism>
<dbReference type="SUPFAM" id="SSF51679">
    <property type="entry name" value="Bacterial luciferase-like"/>
    <property type="match status" value="1"/>
</dbReference>
<sequence length="338" mass="35834">MREVEIGLGLQSNLSLPEYARLATAAEAHGIDVLSVFADLLFQPPLPALLEMARVTGRVRLGAACWNPYSMHPYEIAGQLAALDSASDGRAYLGLARGTWLGDIGLTQPRPLTHLREAVQFIYRLLAGDGAGFRGKVFELAPGVALRYETHRPDPPLLIGAWGPRAVAMAGSLAQEIKIGGTANPAMLPVMRRRLEPGERAAGREPGEVRIVVGAVTVVDLDGAAARRRARREVAMYLGVVGDLDPTVDVPHELLTDIKARVAAGDHDGAGSLISDELLDLFAFSGTPDQVAAQAQRLIDAGAGRVEFGTPQGLDTLRGIELIGSRVVPALDRSAGRG</sequence>
<reference evidence="3 4" key="1">
    <citation type="submission" date="2016-07" db="EMBL/GenBank/DDBJ databases">
        <title>Draft genome sequence of Prauserella sp. YIM 121212, isolated from alkaline soil.</title>
        <authorList>
            <person name="Ruckert C."/>
            <person name="Albersmeier A."/>
            <person name="Jiang C.-L."/>
            <person name="Jiang Y."/>
            <person name="Kalinowski J."/>
            <person name="Schneider O."/>
            <person name="Winkler A."/>
            <person name="Zotchev S.B."/>
        </authorList>
    </citation>
    <scope>NUCLEOTIDE SEQUENCE [LARGE SCALE GENOMIC DNA]</scope>
    <source>
        <strain evidence="3 4">YIM 121212</strain>
    </source>
</reference>
<protein>
    <submittedName>
        <fullName evidence="3">5,10-methylene tetrahydromethanopterin reductase</fullName>
    </submittedName>
</protein>
<dbReference type="Gene3D" id="3.20.20.30">
    <property type="entry name" value="Luciferase-like domain"/>
    <property type="match status" value="1"/>
</dbReference>
<gene>
    <name evidence="3" type="ORF">BA062_15450</name>
</gene>
<keyword evidence="4" id="KW-1185">Reference proteome</keyword>
<dbReference type="CDD" id="cd01097">
    <property type="entry name" value="Tetrahydromethanopterin_reductase"/>
    <property type="match status" value="1"/>
</dbReference>
<comment type="caution">
    <text evidence="3">The sequence shown here is derived from an EMBL/GenBank/DDBJ whole genome shotgun (WGS) entry which is preliminary data.</text>
</comment>
<dbReference type="Pfam" id="PF00296">
    <property type="entry name" value="Bac_luciferase"/>
    <property type="match status" value="1"/>
</dbReference>
<dbReference type="InterPro" id="IPR036661">
    <property type="entry name" value="Luciferase-like_sf"/>
</dbReference>
<dbReference type="OrthoDB" id="675245at2"/>
<name>A0A318M2G0_9PSEU</name>
<dbReference type="InterPro" id="IPR011251">
    <property type="entry name" value="Luciferase-like_dom"/>
</dbReference>
<evidence type="ECO:0000256" key="1">
    <source>
        <dbReference type="ARBA" id="ARBA00023002"/>
    </source>
</evidence>
<keyword evidence="1" id="KW-0560">Oxidoreductase</keyword>
<proteinExistence type="predicted"/>